<feature type="compositionally biased region" description="Basic and acidic residues" evidence="1">
    <location>
        <begin position="125"/>
        <end position="146"/>
    </location>
</feature>
<evidence type="ECO:0000256" key="1">
    <source>
        <dbReference type="SAM" id="MobiDB-lite"/>
    </source>
</evidence>
<protein>
    <submittedName>
        <fullName evidence="2">Uncharacterized protein</fullName>
    </submittedName>
</protein>
<organism evidence="2 3">
    <name type="scientific">Nesidiocoris tenuis</name>
    <dbReference type="NCBI Taxonomy" id="355587"/>
    <lineage>
        <taxon>Eukaryota</taxon>
        <taxon>Metazoa</taxon>
        <taxon>Ecdysozoa</taxon>
        <taxon>Arthropoda</taxon>
        <taxon>Hexapoda</taxon>
        <taxon>Insecta</taxon>
        <taxon>Pterygota</taxon>
        <taxon>Neoptera</taxon>
        <taxon>Paraneoptera</taxon>
        <taxon>Hemiptera</taxon>
        <taxon>Heteroptera</taxon>
        <taxon>Panheteroptera</taxon>
        <taxon>Cimicomorpha</taxon>
        <taxon>Miridae</taxon>
        <taxon>Dicyphina</taxon>
        <taxon>Nesidiocoris</taxon>
    </lineage>
</organism>
<evidence type="ECO:0000313" key="3">
    <source>
        <dbReference type="Proteomes" id="UP000479000"/>
    </source>
</evidence>
<dbReference type="Proteomes" id="UP000479000">
    <property type="component" value="Unassembled WGS sequence"/>
</dbReference>
<dbReference type="AlphaFoldDB" id="A0A6H5HI20"/>
<proteinExistence type="predicted"/>
<accession>A0A6H5HI20</accession>
<reference evidence="2 3" key="1">
    <citation type="submission" date="2020-02" db="EMBL/GenBank/DDBJ databases">
        <authorList>
            <person name="Ferguson B K."/>
        </authorList>
    </citation>
    <scope>NUCLEOTIDE SEQUENCE [LARGE SCALE GENOMIC DNA]</scope>
</reference>
<sequence>MDPHPTFGISPTTQRIPFFGTIHAAHMPNLPSKLALRISNLKFDTPNRTILSPDSQTAGSRGHIRTYVTHVTLASNTQLVLRLTASSIIPAPPVLGKSNRTRGTKMGHQGRVRCPSETVDVEWKPKPGGKEREILSKRTNGKEASRVGHAPHVLPQHLDPPRGLSFCSDLTAKSEEPT</sequence>
<name>A0A6H5HI20_9HEMI</name>
<gene>
    <name evidence="2" type="ORF">NTEN_LOCUS18166</name>
</gene>
<evidence type="ECO:0000313" key="2">
    <source>
        <dbReference type="EMBL" id="CAB0013559.1"/>
    </source>
</evidence>
<feature type="region of interest" description="Disordered" evidence="1">
    <location>
        <begin position="125"/>
        <end position="178"/>
    </location>
</feature>
<keyword evidence="3" id="KW-1185">Reference proteome</keyword>
<dbReference type="EMBL" id="CADCXU010026853">
    <property type="protein sequence ID" value="CAB0013559.1"/>
    <property type="molecule type" value="Genomic_DNA"/>
</dbReference>